<dbReference type="RefSeq" id="WP_169656161.1">
    <property type="nucleotide sequence ID" value="NZ_JABANE010000015.1"/>
</dbReference>
<dbReference type="Pfam" id="PF14759">
    <property type="entry name" value="Reductase_C"/>
    <property type="match status" value="1"/>
</dbReference>
<dbReference type="SUPFAM" id="SSF51905">
    <property type="entry name" value="FAD/NAD(P)-binding domain"/>
    <property type="match status" value="2"/>
</dbReference>
<dbReference type="PRINTS" id="PR00368">
    <property type="entry name" value="FADPNR"/>
</dbReference>
<proteinExistence type="predicted"/>
<keyword evidence="3" id="KW-0274">FAD</keyword>
<accession>A0A7X9P1S4</accession>
<dbReference type="EMBL" id="JABANE010000015">
    <property type="protein sequence ID" value="NME67840.1"/>
    <property type="molecule type" value="Genomic_DNA"/>
</dbReference>
<dbReference type="PANTHER" id="PTHR43557">
    <property type="entry name" value="APOPTOSIS-INDUCING FACTOR 1"/>
    <property type="match status" value="1"/>
</dbReference>
<dbReference type="InterPro" id="IPR023753">
    <property type="entry name" value="FAD/NAD-binding_dom"/>
</dbReference>
<dbReference type="PRINTS" id="PR00411">
    <property type="entry name" value="PNDRDTASEI"/>
</dbReference>
<evidence type="ECO:0000256" key="4">
    <source>
        <dbReference type="ARBA" id="ARBA00023002"/>
    </source>
</evidence>
<dbReference type="AlphaFoldDB" id="A0A7X9P1S4"/>
<name>A0A7X9P1S4_9BACT</name>
<dbReference type="SUPFAM" id="SSF55424">
    <property type="entry name" value="FAD/NAD-linked reductases, dimerisation (C-terminal) domain"/>
    <property type="match status" value="1"/>
</dbReference>
<dbReference type="GO" id="GO:0005737">
    <property type="term" value="C:cytoplasm"/>
    <property type="evidence" value="ECO:0007669"/>
    <property type="project" value="TreeGrafter"/>
</dbReference>
<dbReference type="Gene3D" id="3.50.50.60">
    <property type="entry name" value="FAD/NAD(P)-binding domain"/>
    <property type="match status" value="2"/>
</dbReference>
<keyword evidence="4" id="KW-0560">Oxidoreductase</keyword>
<keyword evidence="8" id="KW-1185">Reference proteome</keyword>
<dbReference type="PANTHER" id="PTHR43557:SF2">
    <property type="entry name" value="RIESKE DOMAIN-CONTAINING PROTEIN-RELATED"/>
    <property type="match status" value="1"/>
</dbReference>
<evidence type="ECO:0000256" key="2">
    <source>
        <dbReference type="ARBA" id="ARBA00022630"/>
    </source>
</evidence>
<organism evidence="7 8">
    <name type="scientific">Flammeovirga aprica JL-4</name>
    <dbReference type="NCBI Taxonomy" id="694437"/>
    <lineage>
        <taxon>Bacteria</taxon>
        <taxon>Pseudomonadati</taxon>
        <taxon>Bacteroidota</taxon>
        <taxon>Cytophagia</taxon>
        <taxon>Cytophagales</taxon>
        <taxon>Flammeovirgaceae</taxon>
        <taxon>Flammeovirga</taxon>
    </lineage>
</organism>
<dbReference type="GO" id="GO:0016651">
    <property type="term" value="F:oxidoreductase activity, acting on NAD(P)H"/>
    <property type="evidence" value="ECO:0007669"/>
    <property type="project" value="TreeGrafter"/>
</dbReference>
<evidence type="ECO:0000313" key="7">
    <source>
        <dbReference type="EMBL" id="NME67840.1"/>
    </source>
</evidence>
<dbReference type="InterPro" id="IPR016156">
    <property type="entry name" value="FAD/NAD-linked_Rdtase_dimer_sf"/>
</dbReference>
<dbReference type="InterPro" id="IPR028202">
    <property type="entry name" value="Reductase_C"/>
</dbReference>
<comment type="caution">
    <text evidence="7">The sequence shown here is derived from an EMBL/GenBank/DDBJ whole genome shotgun (WGS) entry which is preliminary data.</text>
</comment>
<evidence type="ECO:0000259" key="5">
    <source>
        <dbReference type="Pfam" id="PF07992"/>
    </source>
</evidence>
<keyword evidence="2" id="KW-0285">Flavoprotein</keyword>
<dbReference type="Proteomes" id="UP000576082">
    <property type="component" value="Unassembled WGS sequence"/>
</dbReference>
<evidence type="ECO:0000313" key="8">
    <source>
        <dbReference type="Proteomes" id="UP000576082"/>
    </source>
</evidence>
<dbReference type="InterPro" id="IPR036188">
    <property type="entry name" value="FAD/NAD-bd_sf"/>
</dbReference>
<dbReference type="Pfam" id="PF07992">
    <property type="entry name" value="Pyr_redox_2"/>
    <property type="match status" value="1"/>
</dbReference>
<gene>
    <name evidence="7" type="ORF">HHU12_07690</name>
</gene>
<evidence type="ECO:0000256" key="3">
    <source>
        <dbReference type="ARBA" id="ARBA00022827"/>
    </source>
</evidence>
<sequence>MDNNKCCVIIGGSHGGINVAFSLRKEGWEGKIVVIDQDPNLPYQRPPLSKTYLTVKDESGYIPLKGEQSYANEGIDLLLGKEVVKVDKTTQSVYLSSNDVITYDYLVLATGASPIIPPIKGIDTAQNLFVMRNIQDVKGIQSALESGVQKVGIIGGGYIGLETASSLRKLGLEVTVFEREEKLLPKVNADELSDFLFELHQKNGVQIQLNASVSEINNEGSTQTIITDQGNAFECDMIIMGVGVYVNQTLSDQLALDYKNGIVVNGYCQTSEDTIYAVGDCNTHYNTIYDQSIRLESVQNAVDQAKIVAKSITGNPEAYNSLPWFWSDQYDVKLQIVGLTIDSDNHIIRREAENKWSIWFFKGDQIRSVYAINNAKAYVVGMKMIQQNAQLDKKKLMDPEEKLAPKNLLIQTEINV</sequence>
<feature type="domain" description="Reductase C-terminal" evidence="6">
    <location>
        <begin position="324"/>
        <end position="403"/>
    </location>
</feature>
<evidence type="ECO:0000256" key="1">
    <source>
        <dbReference type="ARBA" id="ARBA00001974"/>
    </source>
</evidence>
<evidence type="ECO:0000259" key="6">
    <source>
        <dbReference type="Pfam" id="PF14759"/>
    </source>
</evidence>
<feature type="domain" description="FAD/NAD(P)-binding" evidence="5">
    <location>
        <begin position="7"/>
        <end position="305"/>
    </location>
</feature>
<protein>
    <submittedName>
        <fullName evidence="7">Oxidoreductase</fullName>
    </submittedName>
</protein>
<dbReference type="InterPro" id="IPR050446">
    <property type="entry name" value="FAD-oxidoreductase/Apoptosis"/>
</dbReference>
<dbReference type="Gene3D" id="3.30.390.30">
    <property type="match status" value="1"/>
</dbReference>
<comment type="cofactor">
    <cofactor evidence="1">
        <name>FAD</name>
        <dbReference type="ChEBI" id="CHEBI:57692"/>
    </cofactor>
</comment>
<reference evidence="7 8" key="1">
    <citation type="submission" date="2020-04" db="EMBL/GenBank/DDBJ databases">
        <title>Flammeovirga sp. SR4, a novel species isolated from seawater.</title>
        <authorList>
            <person name="Wang X."/>
        </authorList>
    </citation>
    <scope>NUCLEOTIDE SEQUENCE [LARGE SCALE GENOMIC DNA]</scope>
    <source>
        <strain evidence="7 8">ATCC 23126</strain>
    </source>
</reference>